<keyword evidence="1" id="KW-0472">Membrane</keyword>
<protein>
    <submittedName>
        <fullName evidence="2">Uncharacterized protein</fullName>
    </submittedName>
</protein>
<accession>X1H9B8</accession>
<feature type="transmembrane region" description="Helical" evidence="1">
    <location>
        <begin position="33"/>
        <end position="52"/>
    </location>
</feature>
<dbReference type="EMBL" id="BARU01025398">
    <property type="protein sequence ID" value="GAH65952.1"/>
    <property type="molecule type" value="Genomic_DNA"/>
</dbReference>
<sequence length="67" mass="7876">LLDWLVIFREQEMQILSQVIQNMDVALRLRRPVYFAAFAVFSVPMMAMAWWMQFYISAGMLSGSLKE</sequence>
<comment type="caution">
    <text evidence="2">The sequence shown here is derived from an EMBL/GenBank/DDBJ whole genome shotgun (WGS) entry which is preliminary data.</text>
</comment>
<evidence type="ECO:0000313" key="2">
    <source>
        <dbReference type="EMBL" id="GAH65952.1"/>
    </source>
</evidence>
<keyword evidence="1" id="KW-1133">Transmembrane helix</keyword>
<name>X1H9B8_9ZZZZ</name>
<feature type="non-terminal residue" evidence="2">
    <location>
        <position position="1"/>
    </location>
</feature>
<proteinExistence type="predicted"/>
<dbReference type="AlphaFoldDB" id="X1H9B8"/>
<reference evidence="2" key="1">
    <citation type="journal article" date="2014" name="Front. Microbiol.">
        <title>High frequency of phylogenetically diverse reductive dehalogenase-homologous genes in deep subseafloor sedimentary metagenomes.</title>
        <authorList>
            <person name="Kawai M."/>
            <person name="Futagami T."/>
            <person name="Toyoda A."/>
            <person name="Takaki Y."/>
            <person name="Nishi S."/>
            <person name="Hori S."/>
            <person name="Arai W."/>
            <person name="Tsubouchi T."/>
            <person name="Morono Y."/>
            <person name="Uchiyama I."/>
            <person name="Ito T."/>
            <person name="Fujiyama A."/>
            <person name="Inagaki F."/>
            <person name="Takami H."/>
        </authorList>
    </citation>
    <scope>NUCLEOTIDE SEQUENCE</scope>
    <source>
        <strain evidence="2">Expedition CK06-06</strain>
    </source>
</reference>
<keyword evidence="1" id="KW-0812">Transmembrane</keyword>
<gene>
    <name evidence="2" type="ORF">S03H2_40924</name>
</gene>
<organism evidence="2">
    <name type="scientific">marine sediment metagenome</name>
    <dbReference type="NCBI Taxonomy" id="412755"/>
    <lineage>
        <taxon>unclassified sequences</taxon>
        <taxon>metagenomes</taxon>
        <taxon>ecological metagenomes</taxon>
    </lineage>
</organism>
<evidence type="ECO:0000256" key="1">
    <source>
        <dbReference type="SAM" id="Phobius"/>
    </source>
</evidence>